<evidence type="ECO:0000256" key="2">
    <source>
        <dbReference type="SAM" id="MobiDB-lite"/>
    </source>
</evidence>
<dbReference type="EMBL" id="JAUEPS010000002">
    <property type="protein sequence ID" value="KAK0468279.1"/>
    <property type="molecule type" value="Genomic_DNA"/>
</dbReference>
<sequence length="219" mass="24483">MVRIHWSLLSKEGVKKAGRLAQGYLYTSGAPVQEPDSTEKPKPQPLTQAERDEIEKERMLAMVRRGLKAHPVIFVGNVPPTFAYDELYNFFSSNCGKVRSLEIRCSQGCPVPMESRGPGYTPSIYYATVEFYSHTAVHKALSKPTKFKGVTLQITISRRLLPEVRRYIANMSKNKDSKQTNGAGPRRSIPYREQGTLILPDPSPDVNMVVGVGFPKTIV</sequence>
<evidence type="ECO:0000313" key="5">
    <source>
        <dbReference type="Proteomes" id="UP001175211"/>
    </source>
</evidence>
<dbReference type="GeneID" id="85354739"/>
<accession>A0AA39NMB1</accession>
<feature type="domain" description="RRM" evidence="3">
    <location>
        <begin position="71"/>
        <end position="159"/>
    </location>
</feature>
<gene>
    <name evidence="4" type="ORF">EV420DRAFT_1503611</name>
</gene>
<dbReference type="AlphaFoldDB" id="A0AA39NMB1"/>
<dbReference type="InterPro" id="IPR012677">
    <property type="entry name" value="Nucleotide-bd_a/b_plait_sf"/>
</dbReference>
<dbReference type="PROSITE" id="PS50102">
    <property type="entry name" value="RRM"/>
    <property type="match status" value="1"/>
</dbReference>
<name>A0AA39NMB1_ARMTA</name>
<comment type="caution">
    <text evidence="4">The sequence shown here is derived from an EMBL/GenBank/DDBJ whole genome shotgun (WGS) entry which is preliminary data.</text>
</comment>
<dbReference type="SUPFAM" id="SSF54928">
    <property type="entry name" value="RNA-binding domain, RBD"/>
    <property type="match status" value="1"/>
</dbReference>
<dbReference type="Gene3D" id="3.30.70.330">
    <property type="match status" value="1"/>
</dbReference>
<dbReference type="InterPro" id="IPR035979">
    <property type="entry name" value="RBD_domain_sf"/>
</dbReference>
<dbReference type="InterPro" id="IPR000504">
    <property type="entry name" value="RRM_dom"/>
</dbReference>
<feature type="region of interest" description="Disordered" evidence="2">
    <location>
        <begin position="29"/>
        <end position="50"/>
    </location>
</feature>
<dbReference type="CDD" id="cd00590">
    <property type="entry name" value="RRM_SF"/>
    <property type="match status" value="1"/>
</dbReference>
<dbReference type="RefSeq" id="XP_060338554.1">
    <property type="nucleotide sequence ID" value="XM_060471191.1"/>
</dbReference>
<reference evidence="4" key="1">
    <citation type="submission" date="2023-06" db="EMBL/GenBank/DDBJ databases">
        <authorList>
            <consortium name="Lawrence Berkeley National Laboratory"/>
            <person name="Ahrendt S."/>
            <person name="Sahu N."/>
            <person name="Indic B."/>
            <person name="Wong-Bajracharya J."/>
            <person name="Merenyi Z."/>
            <person name="Ke H.-M."/>
            <person name="Monk M."/>
            <person name="Kocsube S."/>
            <person name="Drula E."/>
            <person name="Lipzen A."/>
            <person name="Balint B."/>
            <person name="Henrissat B."/>
            <person name="Andreopoulos B."/>
            <person name="Martin F.M."/>
            <person name="Harder C.B."/>
            <person name="Rigling D."/>
            <person name="Ford K.L."/>
            <person name="Foster G.D."/>
            <person name="Pangilinan J."/>
            <person name="Papanicolaou A."/>
            <person name="Barry K."/>
            <person name="LaButti K."/>
            <person name="Viragh M."/>
            <person name="Koriabine M."/>
            <person name="Yan M."/>
            <person name="Riley R."/>
            <person name="Champramary S."/>
            <person name="Plett K.L."/>
            <person name="Tsai I.J."/>
            <person name="Slot J."/>
            <person name="Sipos G."/>
            <person name="Plett J."/>
            <person name="Nagy L.G."/>
            <person name="Grigoriev I.V."/>
        </authorList>
    </citation>
    <scope>NUCLEOTIDE SEQUENCE</scope>
    <source>
        <strain evidence="4">CCBAS 213</strain>
    </source>
</reference>
<evidence type="ECO:0000313" key="4">
    <source>
        <dbReference type="EMBL" id="KAK0468279.1"/>
    </source>
</evidence>
<evidence type="ECO:0000256" key="1">
    <source>
        <dbReference type="PROSITE-ProRule" id="PRU00176"/>
    </source>
</evidence>
<keyword evidence="1" id="KW-0694">RNA-binding</keyword>
<dbReference type="Proteomes" id="UP001175211">
    <property type="component" value="Unassembled WGS sequence"/>
</dbReference>
<keyword evidence="5" id="KW-1185">Reference proteome</keyword>
<organism evidence="4 5">
    <name type="scientific">Armillaria tabescens</name>
    <name type="common">Ringless honey mushroom</name>
    <name type="synonym">Agaricus tabescens</name>
    <dbReference type="NCBI Taxonomy" id="1929756"/>
    <lineage>
        <taxon>Eukaryota</taxon>
        <taxon>Fungi</taxon>
        <taxon>Dikarya</taxon>
        <taxon>Basidiomycota</taxon>
        <taxon>Agaricomycotina</taxon>
        <taxon>Agaricomycetes</taxon>
        <taxon>Agaricomycetidae</taxon>
        <taxon>Agaricales</taxon>
        <taxon>Marasmiineae</taxon>
        <taxon>Physalacriaceae</taxon>
        <taxon>Desarmillaria</taxon>
    </lineage>
</organism>
<evidence type="ECO:0000259" key="3">
    <source>
        <dbReference type="PROSITE" id="PS50102"/>
    </source>
</evidence>
<proteinExistence type="predicted"/>
<dbReference type="GO" id="GO:0003723">
    <property type="term" value="F:RNA binding"/>
    <property type="evidence" value="ECO:0007669"/>
    <property type="project" value="UniProtKB-UniRule"/>
</dbReference>
<protein>
    <recommendedName>
        <fullName evidence="3">RRM domain-containing protein</fullName>
    </recommendedName>
</protein>